<dbReference type="Gene3D" id="3.40.50.1820">
    <property type="entry name" value="alpha/beta hydrolase"/>
    <property type="match status" value="1"/>
</dbReference>
<gene>
    <name evidence="6" type="ORF">MKP09_03630</name>
</gene>
<name>A0ABS9SFE1_9BACT</name>
<sequence length="248" mass="28942">MAFKGSITKWDWWEDFKVEFTPFPFFNHGNIDHNLLVEQGFKDIYATKISEQQNSLQYQLIDFLQKNNPEQLLIAAHSLGSALAEMFTYDILKSRGIIIPSSIVHINYACPKVYNNQAASDFRSLLESKNQYAVLRIVNKHDIVPNLPIIGEEQDPYYYHATDYFLIDFWEKDEWVDTNYYVYHSMVNYQNVINKINMTLPISNPQEGQTWGIDFWGNRIILNYEVPNKETKECDGKSGSSITKNIDN</sequence>
<dbReference type="CDD" id="cd00519">
    <property type="entry name" value="Lipase_3"/>
    <property type="match status" value="1"/>
</dbReference>
<evidence type="ECO:0000259" key="5">
    <source>
        <dbReference type="Pfam" id="PF01764"/>
    </source>
</evidence>
<comment type="caution">
    <text evidence="6">The sequence shown here is derived from an EMBL/GenBank/DDBJ whole genome shotgun (WGS) entry which is preliminary data.</text>
</comment>
<evidence type="ECO:0000313" key="7">
    <source>
        <dbReference type="Proteomes" id="UP001202248"/>
    </source>
</evidence>
<dbReference type="InterPro" id="IPR029058">
    <property type="entry name" value="AB_hydrolase_fold"/>
</dbReference>
<keyword evidence="7" id="KW-1185">Reference proteome</keyword>
<proteinExistence type="predicted"/>
<organism evidence="6 7">
    <name type="scientific">Niabella ginsengisoli</name>
    <dbReference type="NCBI Taxonomy" id="522298"/>
    <lineage>
        <taxon>Bacteria</taxon>
        <taxon>Pseudomonadati</taxon>
        <taxon>Bacteroidota</taxon>
        <taxon>Chitinophagia</taxon>
        <taxon>Chitinophagales</taxon>
        <taxon>Chitinophagaceae</taxon>
        <taxon>Niabella</taxon>
    </lineage>
</organism>
<evidence type="ECO:0000256" key="1">
    <source>
        <dbReference type="ARBA" id="ARBA00022801"/>
    </source>
</evidence>
<feature type="domain" description="Fungal lipase-type" evidence="5">
    <location>
        <begin position="1"/>
        <end position="150"/>
    </location>
</feature>
<keyword evidence="3" id="KW-0442">Lipid degradation</keyword>
<dbReference type="PANTHER" id="PTHR31403:SF7">
    <property type="entry name" value="PHOSPHOLIPASE A1-IGAMMA3, CHLOROPLASTIC"/>
    <property type="match status" value="1"/>
</dbReference>
<keyword evidence="1" id="KW-0378">Hydrolase</keyword>
<evidence type="ECO:0000256" key="2">
    <source>
        <dbReference type="ARBA" id="ARBA00022946"/>
    </source>
</evidence>
<dbReference type="SUPFAM" id="SSF53474">
    <property type="entry name" value="alpha/beta-Hydrolases"/>
    <property type="match status" value="1"/>
</dbReference>
<dbReference type="RefSeq" id="WP_240826476.1">
    <property type="nucleotide sequence ID" value="NZ_JAKWBL010000001.1"/>
</dbReference>
<dbReference type="EMBL" id="JAKWBL010000001">
    <property type="protein sequence ID" value="MCH5597065.1"/>
    <property type="molecule type" value="Genomic_DNA"/>
</dbReference>
<dbReference type="Pfam" id="PF01764">
    <property type="entry name" value="Lipase_3"/>
    <property type="match status" value="1"/>
</dbReference>
<keyword evidence="4" id="KW-0443">Lipid metabolism</keyword>
<reference evidence="6 7" key="1">
    <citation type="submission" date="2022-02" db="EMBL/GenBank/DDBJ databases">
        <authorList>
            <person name="Min J."/>
        </authorList>
    </citation>
    <scope>NUCLEOTIDE SEQUENCE [LARGE SCALE GENOMIC DNA]</scope>
    <source>
        <strain evidence="6 7">GR10-1</strain>
    </source>
</reference>
<keyword evidence="2" id="KW-0809">Transit peptide</keyword>
<evidence type="ECO:0000256" key="4">
    <source>
        <dbReference type="ARBA" id="ARBA00023098"/>
    </source>
</evidence>
<evidence type="ECO:0000313" key="6">
    <source>
        <dbReference type="EMBL" id="MCH5597065.1"/>
    </source>
</evidence>
<dbReference type="InterPro" id="IPR002921">
    <property type="entry name" value="Fungal_lipase-type"/>
</dbReference>
<accession>A0ABS9SFE1</accession>
<dbReference type="Proteomes" id="UP001202248">
    <property type="component" value="Unassembled WGS sequence"/>
</dbReference>
<protein>
    <submittedName>
        <fullName evidence="6">Lipase family protein</fullName>
    </submittedName>
</protein>
<evidence type="ECO:0000256" key="3">
    <source>
        <dbReference type="ARBA" id="ARBA00022963"/>
    </source>
</evidence>
<dbReference type="PANTHER" id="PTHR31403">
    <property type="entry name" value="PHOSPHOLIPASE A1-IBETA2, CHLOROPLASTIC"/>
    <property type="match status" value="1"/>
</dbReference>